<keyword evidence="1" id="KW-0805">Transcription regulation</keyword>
<dbReference type="AlphaFoldDB" id="A0A229SQJ8"/>
<dbReference type="PANTHER" id="PTHR30055">
    <property type="entry name" value="HTH-TYPE TRANSCRIPTIONAL REGULATOR RUTR"/>
    <property type="match status" value="1"/>
</dbReference>
<dbReference type="Proteomes" id="UP000215199">
    <property type="component" value="Unassembled WGS sequence"/>
</dbReference>
<dbReference type="GO" id="GO:0003700">
    <property type="term" value="F:DNA-binding transcription factor activity"/>
    <property type="evidence" value="ECO:0007669"/>
    <property type="project" value="TreeGrafter"/>
</dbReference>
<evidence type="ECO:0000256" key="1">
    <source>
        <dbReference type="ARBA" id="ARBA00023015"/>
    </source>
</evidence>
<dbReference type="EMBL" id="NMUL01000051">
    <property type="protein sequence ID" value="OXM60951.1"/>
    <property type="molecule type" value="Genomic_DNA"/>
</dbReference>
<evidence type="ECO:0000259" key="6">
    <source>
        <dbReference type="PROSITE" id="PS50977"/>
    </source>
</evidence>
<evidence type="ECO:0000313" key="8">
    <source>
        <dbReference type="Proteomes" id="UP000215199"/>
    </source>
</evidence>
<accession>A0A229SQJ8</accession>
<dbReference type="OrthoDB" id="4726108at2"/>
<dbReference type="InterPro" id="IPR050109">
    <property type="entry name" value="HTH-type_TetR-like_transc_reg"/>
</dbReference>
<reference evidence="8" key="1">
    <citation type="submission" date="2017-07" db="EMBL/GenBank/DDBJ databases">
        <title>Comparative genome mining reveals phylogenetic distribution patterns of secondary metabolites in Amycolatopsis.</title>
        <authorList>
            <person name="Adamek M."/>
            <person name="Alanjary M."/>
            <person name="Sales-Ortells H."/>
            <person name="Goodfellow M."/>
            <person name="Bull A.T."/>
            <person name="Kalinowski J."/>
            <person name="Ziemert N."/>
        </authorList>
    </citation>
    <scope>NUCLEOTIDE SEQUENCE [LARGE SCALE GENOMIC DNA]</scope>
    <source>
        <strain evidence="8">H5</strain>
    </source>
</reference>
<feature type="domain" description="HTH tetR-type" evidence="6">
    <location>
        <begin position="25"/>
        <end position="85"/>
    </location>
</feature>
<evidence type="ECO:0000256" key="5">
    <source>
        <dbReference type="SAM" id="MobiDB-lite"/>
    </source>
</evidence>
<keyword evidence="3" id="KW-0804">Transcription</keyword>
<proteinExistence type="predicted"/>
<gene>
    <name evidence="7" type="ORF">CF165_39830</name>
</gene>
<keyword evidence="8" id="KW-1185">Reference proteome</keyword>
<dbReference type="SUPFAM" id="SSF48498">
    <property type="entry name" value="Tetracyclin repressor-like, C-terminal domain"/>
    <property type="match status" value="1"/>
</dbReference>
<dbReference type="Gene3D" id="1.10.357.10">
    <property type="entry name" value="Tetracycline Repressor, domain 2"/>
    <property type="match status" value="1"/>
</dbReference>
<evidence type="ECO:0000256" key="3">
    <source>
        <dbReference type="ARBA" id="ARBA00023163"/>
    </source>
</evidence>
<feature type="region of interest" description="Disordered" evidence="5">
    <location>
        <begin position="1"/>
        <end position="23"/>
    </location>
</feature>
<feature type="DNA-binding region" description="H-T-H motif" evidence="4">
    <location>
        <begin position="48"/>
        <end position="67"/>
    </location>
</feature>
<evidence type="ECO:0000256" key="2">
    <source>
        <dbReference type="ARBA" id="ARBA00023125"/>
    </source>
</evidence>
<keyword evidence="2 4" id="KW-0238">DNA-binding</keyword>
<dbReference type="PROSITE" id="PS50977">
    <property type="entry name" value="HTH_TETR_2"/>
    <property type="match status" value="1"/>
</dbReference>
<dbReference type="Pfam" id="PF00440">
    <property type="entry name" value="TetR_N"/>
    <property type="match status" value="1"/>
</dbReference>
<protein>
    <submittedName>
        <fullName evidence="7">TetR family transcriptional regulator</fullName>
    </submittedName>
</protein>
<dbReference type="PANTHER" id="PTHR30055:SF234">
    <property type="entry name" value="HTH-TYPE TRANSCRIPTIONAL REGULATOR BETI"/>
    <property type="match status" value="1"/>
</dbReference>
<comment type="caution">
    <text evidence="7">The sequence shown here is derived from an EMBL/GenBank/DDBJ whole genome shotgun (WGS) entry which is preliminary data.</text>
</comment>
<evidence type="ECO:0000256" key="4">
    <source>
        <dbReference type="PROSITE-ProRule" id="PRU00335"/>
    </source>
</evidence>
<dbReference type="SUPFAM" id="SSF46689">
    <property type="entry name" value="Homeodomain-like"/>
    <property type="match status" value="1"/>
</dbReference>
<dbReference type="InterPro" id="IPR036271">
    <property type="entry name" value="Tet_transcr_reg_TetR-rel_C_sf"/>
</dbReference>
<dbReference type="GO" id="GO:0000976">
    <property type="term" value="F:transcription cis-regulatory region binding"/>
    <property type="evidence" value="ECO:0007669"/>
    <property type="project" value="TreeGrafter"/>
</dbReference>
<dbReference type="InterPro" id="IPR009057">
    <property type="entry name" value="Homeodomain-like_sf"/>
</dbReference>
<dbReference type="PRINTS" id="PR00455">
    <property type="entry name" value="HTHTETR"/>
</dbReference>
<organism evidence="7 8">
    <name type="scientific">Amycolatopsis vastitatis</name>
    <dbReference type="NCBI Taxonomy" id="1905142"/>
    <lineage>
        <taxon>Bacteria</taxon>
        <taxon>Bacillati</taxon>
        <taxon>Actinomycetota</taxon>
        <taxon>Actinomycetes</taxon>
        <taxon>Pseudonocardiales</taxon>
        <taxon>Pseudonocardiaceae</taxon>
        <taxon>Amycolatopsis</taxon>
    </lineage>
</organism>
<dbReference type="RefSeq" id="WP_093952768.1">
    <property type="nucleotide sequence ID" value="NZ_NMUL01000051.1"/>
</dbReference>
<name>A0A229SQJ8_9PSEU</name>
<evidence type="ECO:0000313" key="7">
    <source>
        <dbReference type="EMBL" id="OXM60951.1"/>
    </source>
</evidence>
<sequence length="216" mass="23861">MTVRDGSGSARRRAPGPQERVVDAERTRAALLDAALQEFSEKGFAGARVRDIAERAGVSKDLIAYHFDGKEGLYRAVQRAWLHRRDGFAEPGLSLAESLARYLHDALSDPRPMRLLAWRGLAAVGQGPPESSADADYPDTASLRRRLERGELDRGLDPATLQLVLLGAVAAPVVFGDIAHRLFGIHPGESEFENRYRDGLQWILRALRGPEEQDNQ</sequence>
<dbReference type="InterPro" id="IPR001647">
    <property type="entry name" value="HTH_TetR"/>
</dbReference>